<gene>
    <name evidence="2" type="ORF">MELIAE_LOCUS11091</name>
</gene>
<evidence type="ECO:0000313" key="3">
    <source>
        <dbReference type="Proteomes" id="UP001154078"/>
    </source>
</evidence>
<dbReference type="AlphaFoldDB" id="A0A9P0FLF2"/>
<dbReference type="Proteomes" id="UP001154078">
    <property type="component" value="Chromosome 8"/>
</dbReference>
<reference evidence="2" key="1">
    <citation type="submission" date="2021-12" db="EMBL/GenBank/DDBJ databases">
        <authorList>
            <person name="King R."/>
        </authorList>
    </citation>
    <scope>NUCLEOTIDE SEQUENCE</scope>
</reference>
<feature type="region of interest" description="Disordered" evidence="1">
    <location>
        <begin position="183"/>
        <end position="243"/>
    </location>
</feature>
<evidence type="ECO:0000256" key="1">
    <source>
        <dbReference type="SAM" id="MobiDB-lite"/>
    </source>
</evidence>
<organism evidence="2 3">
    <name type="scientific">Brassicogethes aeneus</name>
    <name type="common">Rape pollen beetle</name>
    <name type="synonym">Meligethes aeneus</name>
    <dbReference type="NCBI Taxonomy" id="1431903"/>
    <lineage>
        <taxon>Eukaryota</taxon>
        <taxon>Metazoa</taxon>
        <taxon>Ecdysozoa</taxon>
        <taxon>Arthropoda</taxon>
        <taxon>Hexapoda</taxon>
        <taxon>Insecta</taxon>
        <taxon>Pterygota</taxon>
        <taxon>Neoptera</taxon>
        <taxon>Endopterygota</taxon>
        <taxon>Coleoptera</taxon>
        <taxon>Polyphaga</taxon>
        <taxon>Cucujiformia</taxon>
        <taxon>Nitidulidae</taxon>
        <taxon>Meligethinae</taxon>
        <taxon>Brassicogethes</taxon>
    </lineage>
</organism>
<name>A0A9P0FLF2_BRAAE</name>
<evidence type="ECO:0000313" key="2">
    <source>
        <dbReference type="EMBL" id="CAH0561758.1"/>
    </source>
</evidence>
<protein>
    <submittedName>
        <fullName evidence="2">Uncharacterized protein</fullName>
    </submittedName>
</protein>
<feature type="compositionally biased region" description="Polar residues" evidence="1">
    <location>
        <begin position="183"/>
        <end position="197"/>
    </location>
</feature>
<feature type="compositionally biased region" description="Polar residues" evidence="1">
    <location>
        <begin position="224"/>
        <end position="243"/>
    </location>
</feature>
<proteinExistence type="predicted"/>
<accession>A0A9P0FLF2</accession>
<keyword evidence="3" id="KW-1185">Reference proteome</keyword>
<sequence length="243" mass="27386">MGSPSAKEAAHILVKLCEDSRYNLDNEFFSQLNKLKDTQAELNVAVKNGFIIYDNGERVDLPLAGNMANYSEFSSELTKLKKYILIDIILNKNVSDNVPVSKELKAYINGDEDAEVFTDANDVNNHNLKNSAEFICVQNNAKMLKVELENTKSIIKNLETMVSDKELIINLLRNDLQRKQCDVANTSNKSQNKSNLPNAEKELSYSESTSAVKPPAERIKKTSNEIQNKANNNKKSVWITNKR</sequence>
<dbReference type="EMBL" id="OV121139">
    <property type="protein sequence ID" value="CAH0561758.1"/>
    <property type="molecule type" value="Genomic_DNA"/>
</dbReference>